<dbReference type="Pfam" id="PF00196">
    <property type="entry name" value="GerE"/>
    <property type="match status" value="1"/>
</dbReference>
<dbReference type="OrthoDB" id="7444822at2"/>
<dbReference type="RefSeq" id="WP_129220726.1">
    <property type="nucleotide sequence ID" value="NZ_QYBC01000016.1"/>
</dbReference>
<dbReference type="CDD" id="cd06170">
    <property type="entry name" value="LuxR_C_like"/>
    <property type="match status" value="1"/>
</dbReference>
<dbReference type="PROSITE" id="PS50043">
    <property type="entry name" value="HTH_LUXR_2"/>
    <property type="match status" value="1"/>
</dbReference>
<dbReference type="PRINTS" id="PR00038">
    <property type="entry name" value="HTHLUXR"/>
</dbReference>
<gene>
    <name evidence="5" type="ORF">D3272_18670</name>
</gene>
<dbReference type="PANTHER" id="PTHR44688">
    <property type="entry name" value="DNA-BINDING TRANSCRIPTIONAL ACTIVATOR DEVR_DOSR"/>
    <property type="match status" value="1"/>
</dbReference>
<protein>
    <submittedName>
        <fullName evidence="5">LuxR family transcriptional regulator</fullName>
    </submittedName>
</protein>
<dbReference type="InterPro" id="IPR000792">
    <property type="entry name" value="Tscrpt_reg_LuxR_C"/>
</dbReference>
<dbReference type="Proteomes" id="UP000289411">
    <property type="component" value="Unassembled WGS sequence"/>
</dbReference>
<evidence type="ECO:0000313" key="6">
    <source>
        <dbReference type="Proteomes" id="UP000289411"/>
    </source>
</evidence>
<dbReference type="PANTHER" id="PTHR44688:SF16">
    <property type="entry name" value="DNA-BINDING TRANSCRIPTIONAL ACTIVATOR DEVR_DOSR"/>
    <property type="match status" value="1"/>
</dbReference>
<evidence type="ECO:0000259" key="4">
    <source>
        <dbReference type="PROSITE" id="PS50043"/>
    </source>
</evidence>
<sequence length="378" mass="40895">MQTTEIEHLSQVLAAFYDATLDPVTWPAALEAACAYLDGAAANIFWQDPVVQSAVIFHSWNDDPEFIESYVSHYVRLNPFFPAITFIDPGVVFSGGDIIPHPEFHRTRFFEEWVQPQGLIDVIGVNLYRFSTSAACFSVRRSRAQGVVDEEMRRRMALIAPHVRRAVMIGREIDRQKSLSTKLGAILDSVTAGAFLVNATGRIDFTNEAGDALLKDGGLLRLRDGSLTAVDPEANHALRASLAATAVGTDVSLGLGSPSILLASRTGERFLAHVLPLSSGARQKASLGYSATAAIFVRRAEIPVVSGVEAIARSHKLTPSEMRVLQAVGTGGSVREIADALGVKSATVKTHLASIFRRTGARRRSDLLRQIASHGNPI</sequence>
<evidence type="ECO:0000256" key="3">
    <source>
        <dbReference type="ARBA" id="ARBA00023163"/>
    </source>
</evidence>
<dbReference type="AlphaFoldDB" id="A0A4Q2RAK7"/>
<dbReference type="InterPro" id="IPR036388">
    <property type="entry name" value="WH-like_DNA-bd_sf"/>
</dbReference>
<evidence type="ECO:0000256" key="2">
    <source>
        <dbReference type="ARBA" id="ARBA00023125"/>
    </source>
</evidence>
<evidence type="ECO:0000256" key="1">
    <source>
        <dbReference type="ARBA" id="ARBA00023015"/>
    </source>
</evidence>
<keyword evidence="2" id="KW-0238">DNA-binding</keyword>
<dbReference type="PROSITE" id="PS00622">
    <property type="entry name" value="HTH_LUXR_1"/>
    <property type="match status" value="1"/>
</dbReference>
<organism evidence="5 6">
    <name type="scientific">Lichenibacterium ramalinae</name>
    <dbReference type="NCBI Taxonomy" id="2316527"/>
    <lineage>
        <taxon>Bacteria</taxon>
        <taxon>Pseudomonadati</taxon>
        <taxon>Pseudomonadota</taxon>
        <taxon>Alphaproteobacteria</taxon>
        <taxon>Hyphomicrobiales</taxon>
        <taxon>Lichenihabitantaceae</taxon>
        <taxon>Lichenibacterium</taxon>
    </lineage>
</organism>
<name>A0A4Q2RAK7_9HYPH</name>
<dbReference type="SMART" id="SM00421">
    <property type="entry name" value="HTH_LUXR"/>
    <property type="match status" value="1"/>
</dbReference>
<dbReference type="InterPro" id="IPR016032">
    <property type="entry name" value="Sig_transdc_resp-reg_C-effctor"/>
</dbReference>
<proteinExistence type="predicted"/>
<keyword evidence="1" id="KW-0805">Transcription regulation</keyword>
<dbReference type="EMBL" id="QYBC01000016">
    <property type="protein sequence ID" value="RYB03137.1"/>
    <property type="molecule type" value="Genomic_DNA"/>
</dbReference>
<dbReference type="GO" id="GO:0006355">
    <property type="term" value="P:regulation of DNA-templated transcription"/>
    <property type="evidence" value="ECO:0007669"/>
    <property type="project" value="InterPro"/>
</dbReference>
<feature type="domain" description="HTH luxR-type" evidence="4">
    <location>
        <begin position="310"/>
        <end position="375"/>
    </location>
</feature>
<dbReference type="Gene3D" id="1.10.10.10">
    <property type="entry name" value="Winged helix-like DNA-binding domain superfamily/Winged helix DNA-binding domain"/>
    <property type="match status" value="1"/>
</dbReference>
<dbReference type="SUPFAM" id="SSF46894">
    <property type="entry name" value="C-terminal effector domain of the bipartite response regulators"/>
    <property type="match status" value="1"/>
</dbReference>
<comment type="caution">
    <text evidence="5">The sequence shown here is derived from an EMBL/GenBank/DDBJ whole genome shotgun (WGS) entry which is preliminary data.</text>
</comment>
<keyword evidence="6" id="KW-1185">Reference proteome</keyword>
<keyword evidence="3" id="KW-0804">Transcription</keyword>
<reference evidence="5 6" key="2">
    <citation type="submission" date="2019-02" db="EMBL/GenBank/DDBJ databases">
        <title>'Lichenibacterium ramalinii' gen. nov. sp. nov., 'Lichenibacterium minor' gen. nov. sp. nov.</title>
        <authorList>
            <person name="Pankratov T."/>
        </authorList>
    </citation>
    <scope>NUCLEOTIDE SEQUENCE [LARGE SCALE GENOMIC DNA]</scope>
    <source>
        <strain evidence="5 6">RmlP001</strain>
    </source>
</reference>
<reference evidence="5 6" key="1">
    <citation type="submission" date="2018-09" db="EMBL/GenBank/DDBJ databases">
        <authorList>
            <person name="Grouzdev D.S."/>
            <person name="Krutkina M.S."/>
        </authorList>
    </citation>
    <scope>NUCLEOTIDE SEQUENCE [LARGE SCALE GENOMIC DNA]</scope>
    <source>
        <strain evidence="5 6">RmlP001</strain>
    </source>
</reference>
<dbReference type="GO" id="GO:0003677">
    <property type="term" value="F:DNA binding"/>
    <property type="evidence" value="ECO:0007669"/>
    <property type="project" value="UniProtKB-KW"/>
</dbReference>
<accession>A0A4Q2RAK7</accession>
<evidence type="ECO:0000313" key="5">
    <source>
        <dbReference type="EMBL" id="RYB03137.1"/>
    </source>
</evidence>